<comment type="caution">
    <text evidence="2">The sequence shown here is derived from an EMBL/GenBank/DDBJ whole genome shotgun (WGS) entry which is preliminary data.</text>
</comment>
<gene>
    <name evidence="2" type="ORF">BN2476_510009</name>
</gene>
<name>A0A1N7SGM7_9BURK</name>
<protein>
    <submittedName>
        <fullName evidence="2">Meta-pathway phenol degradation-like protein</fullName>
    </submittedName>
</protein>
<dbReference type="Pfam" id="PF13557">
    <property type="entry name" value="Phenol_MetA_deg"/>
    <property type="match status" value="1"/>
</dbReference>
<sequence length="302" mass="32786">MKFRIAVRRGTLLACACATAMFCASARATEGGSDTIGEGAEGFFAGALPPAGFYGLLYYTHYHASQFNDSHGNSSIPGFKLDADVLIPRLIYMSNLSVLGGRYGAYALLPMERLSLDAGGSSFDRTNLGDLIGSPAMIAWGEGSLRAVAALEFVFPTGQYDRNSPLNTGKNYFTIRPIFGVSWFPYPGFEMSAKFTYSFNTTNTATDYHSGQLFHFDYGASYAVTTSARIGVAGYFVKQTTNDVQNGQPVNGDGFRGQVFAIGPGFRYEFKKGSIDIRVVKELLVRNRPSGEAVWARAVIPF</sequence>
<evidence type="ECO:0000256" key="1">
    <source>
        <dbReference type="SAM" id="SignalP"/>
    </source>
</evidence>
<keyword evidence="1" id="KW-0732">Signal</keyword>
<dbReference type="AlphaFoldDB" id="A0A1N7SGM7"/>
<feature type="chain" id="PRO_5009944247" evidence="1">
    <location>
        <begin position="29"/>
        <end position="302"/>
    </location>
</feature>
<dbReference type="InterPro" id="IPR025737">
    <property type="entry name" value="FApF"/>
</dbReference>
<feature type="signal peptide" evidence="1">
    <location>
        <begin position="1"/>
        <end position="28"/>
    </location>
</feature>
<dbReference type="Proteomes" id="UP000195569">
    <property type="component" value="Unassembled WGS sequence"/>
</dbReference>
<reference evidence="2" key="1">
    <citation type="submission" date="2016-12" db="EMBL/GenBank/DDBJ databases">
        <authorList>
            <person name="Moulin L."/>
        </authorList>
    </citation>
    <scope>NUCLEOTIDE SEQUENCE [LARGE SCALE GENOMIC DNA]</scope>
    <source>
        <strain evidence="2">STM 7183</strain>
    </source>
</reference>
<dbReference type="EMBL" id="CYGY02000051">
    <property type="protein sequence ID" value="SIT46470.1"/>
    <property type="molecule type" value="Genomic_DNA"/>
</dbReference>
<keyword evidence="3" id="KW-1185">Reference proteome</keyword>
<evidence type="ECO:0000313" key="3">
    <source>
        <dbReference type="Proteomes" id="UP000195569"/>
    </source>
</evidence>
<organism evidence="2 3">
    <name type="scientific">Paraburkholderia piptadeniae</name>
    <dbReference type="NCBI Taxonomy" id="1701573"/>
    <lineage>
        <taxon>Bacteria</taxon>
        <taxon>Pseudomonadati</taxon>
        <taxon>Pseudomonadota</taxon>
        <taxon>Betaproteobacteria</taxon>
        <taxon>Burkholderiales</taxon>
        <taxon>Burkholderiaceae</taxon>
        <taxon>Paraburkholderia</taxon>
    </lineage>
</organism>
<evidence type="ECO:0000313" key="2">
    <source>
        <dbReference type="EMBL" id="SIT46470.1"/>
    </source>
</evidence>
<dbReference type="RefSeq" id="WP_235850968.1">
    <property type="nucleotide sequence ID" value="NZ_CYGY02000051.1"/>
</dbReference>
<proteinExistence type="predicted"/>
<accession>A0A1N7SGM7</accession>